<keyword evidence="1" id="KW-1133">Transmembrane helix</keyword>
<feature type="transmembrane region" description="Helical" evidence="1">
    <location>
        <begin position="150"/>
        <end position="175"/>
    </location>
</feature>
<keyword evidence="1" id="KW-0812">Transmembrane</keyword>
<feature type="transmembrane region" description="Helical" evidence="1">
    <location>
        <begin position="97"/>
        <end position="121"/>
    </location>
</feature>
<evidence type="ECO:0000313" key="3">
    <source>
        <dbReference type="Proteomes" id="UP000437709"/>
    </source>
</evidence>
<feature type="transmembrane region" description="Helical" evidence="1">
    <location>
        <begin position="182"/>
        <end position="202"/>
    </location>
</feature>
<gene>
    <name evidence="2" type="ORF">GB881_14385</name>
</gene>
<keyword evidence="1" id="KW-0472">Membrane</keyword>
<dbReference type="RefSeq" id="WP_152194986.1">
    <property type="nucleotide sequence ID" value="NZ_VUKD01000002.1"/>
</dbReference>
<feature type="transmembrane region" description="Helical" evidence="1">
    <location>
        <begin position="29"/>
        <end position="50"/>
    </location>
</feature>
<accession>A0A6N7EJ73</accession>
<name>A0A6N7EJ73_9MICO</name>
<evidence type="ECO:0000313" key="2">
    <source>
        <dbReference type="EMBL" id="MPV38219.1"/>
    </source>
</evidence>
<dbReference type="OrthoDB" id="4862385at2"/>
<sequence>MTAPTSPRTTRALPAPWLRTTRWLLRMQLTVTLWTFGVIAVVALGAFAVVQARGIEPILSVVQFIRHPGVWLGFTLNLIAALGLIGLHVASGLTRRSFVAATVVVGLITAVVWAVVGALALELEGVVYAAQGWPQVAGEGGAEFDPGAGFAATVVPLALSFAAGQLSGLLVGMAYYRLGGWWATLALPLTVAPIFLVGIGGLDDGQWTLGDLDAPAVVAAVLGVLVLAAAAAAYHLIVRNVPIRHVEA</sequence>
<feature type="transmembrane region" description="Helical" evidence="1">
    <location>
        <begin position="214"/>
        <end position="237"/>
    </location>
</feature>
<reference evidence="2 3" key="1">
    <citation type="submission" date="2019-10" db="EMBL/GenBank/DDBJ databases">
        <title>Georgenia wutianyii sp. nov. and Georgenia yuyongxinii sp. nov. isolated from plateau pika (Ochotona curzoniae) in the Qinghai-Tibet plateau of China.</title>
        <authorList>
            <person name="Tian Z."/>
        </authorList>
    </citation>
    <scope>NUCLEOTIDE SEQUENCE [LARGE SCALE GENOMIC DNA]</scope>
    <source>
        <strain evidence="2 3">JCM 19765</strain>
    </source>
</reference>
<proteinExistence type="predicted"/>
<dbReference type="Proteomes" id="UP000437709">
    <property type="component" value="Unassembled WGS sequence"/>
</dbReference>
<organism evidence="2 3">
    <name type="scientific">Georgenia subflava</name>
    <dbReference type="NCBI Taxonomy" id="1622177"/>
    <lineage>
        <taxon>Bacteria</taxon>
        <taxon>Bacillati</taxon>
        <taxon>Actinomycetota</taxon>
        <taxon>Actinomycetes</taxon>
        <taxon>Micrococcales</taxon>
        <taxon>Bogoriellaceae</taxon>
        <taxon>Georgenia</taxon>
    </lineage>
</organism>
<dbReference type="AlphaFoldDB" id="A0A6N7EJ73"/>
<evidence type="ECO:0000256" key="1">
    <source>
        <dbReference type="SAM" id="Phobius"/>
    </source>
</evidence>
<dbReference type="EMBL" id="WHPC01000068">
    <property type="protein sequence ID" value="MPV38219.1"/>
    <property type="molecule type" value="Genomic_DNA"/>
</dbReference>
<keyword evidence="3" id="KW-1185">Reference proteome</keyword>
<comment type="caution">
    <text evidence="2">The sequence shown here is derived from an EMBL/GenBank/DDBJ whole genome shotgun (WGS) entry which is preliminary data.</text>
</comment>
<feature type="transmembrane region" description="Helical" evidence="1">
    <location>
        <begin position="70"/>
        <end position="90"/>
    </location>
</feature>
<protein>
    <submittedName>
        <fullName evidence="2">Uncharacterized protein</fullName>
    </submittedName>
</protein>